<dbReference type="EC" id="4.1.1.23" evidence="2"/>
<dbReference type="CDD" id="cd04725">
    <property type="entry name" value="OMP_decarboxylase_like"/>
    <property type="match status" value="1"/>
</dbReference>
<dbReference type="PANTHER" id="PTHR32119:SF2">
    <property type="entry name" value="OROTIDINE 5'-PHOSPHATE DECARBOXYLASE"/>
    <property type="match status" value="1"/>
</dbReference>
<evidence type="ECO:0000256" key="6">
    <source>
        <dbReference type="ARBA" id="ARBA00023239"/>
    </source>
</evidence>
<dbReference type="GO" id="GO:0044205">
    <property type="term" value="P:'de novo' UMP biosynthetic process"/>
    <property type="evidence" value="ECO:0007669"/>
    <property type="project" value="UniProtKB-UniPathway"/>
</dbReference>
<accession>A0A3B1DGK3</accession>
<dbReference type="Pfam" id="PF00215">
    <property type="entry name" value="OMPdecase"/>
    <property type="match status" value="1"/>
</dbReference>
<evidence type="ECO:0000256" key="1">
    <source>
        <dbReference type="ARBA" id="ARBA00004861"/>
    </source>
</evidence>
<dbReference type="GO" id="GO:0006207">
    <property type="term" value="P:'de novo' pyrimidine nucleobase biosynthetic process"/>
    <property type="evidence" value="ECO:0007669"/>
    <property type="project" value="InterPro"/>
</dbReference>
<evidence type="ECO:0000259" key="8">
    <source>
        <dbReference type="SMART" id="SM00934"/>
    </source>
</evidence>
<name>A0A3B1DGK3_9ZZZZ</name>
<keyword evidence="6 9" id="KW-0456">Lyase</keyword>
<dbReference type="PANTHER" id="PTHR32119">
    <property type="entry name" value="OROTIDINE 5'-PHOSPHATE DECARBOXYLASE"/>
    <property type="match status" value="1"/>
</dbReference>
<dbReference type="InterPro" id="IPR018089">
    <property type="entry name" value="OMPdecase_AS"/>
</dbReference>
<organism evidence="9">
    <name type="scientific">hydrothermal vent metagenome</name>
    <dbReference type="NCBI Taxonomy" id="652676"/>
    <lineage>
        <taxon>unclassified sequences</taxon>
        <taxon>metagenomes</taxon>
        <taxon>ecological metagenomes</taxon>
    </lineage>
</organism>
<proteinExistence type="inferred from homology"/>
<keyword evidence="4" id="KW-0210">Decarboxylase</keyword>
<dbReference type="AlphaFoldDB" id="A0A3B1DGK3"/>
<dbReference type="InterPro" id="IPR011060">
    <property type="entry name" value="RibuloseP-bd_barrel"/>
</dbReference>
<dbReference type="InterPro" id="IPR001754">
    <property type="entry name" value="OMPdeCOase_dom"/>
</dbReference>
<evidence type="ECO:0000256" key="7">
    <source>
        <dbReference type="ARBA" id="ARBA00033428"/>
    </source>
</evidence>
<evidence type="ECO:0000256" key="5">
    <source>
        <dbReference type="ARBA" id="ARBA00022975"/>
    </source>
</evidence>
<dbReference type="NCBIfam" id="TIGR01740">
    <property type="entry name" value="pyrF"/>
    <property type="match status" value="1"/>
</dbReference>
<dbReference type="InterPro" id="IPR013785">
    <property type="entry name" value="Aldolase_TIM"/>
</dbReference>
<dbReference type="HAMAP" id="MF_01200_B">
    <property type="entry name" value="OMPdecase_type1_B"/>
    <property type="match status" value="1"/>
</dbReference>
<dbReference type="InterPro" id="IPR014732">
    <property type="entry name" value="OMPdecase"/>
</dbReference>
<dbReference type="PROSITE" id="PS00156">
    <property type="entry name" value="OMPDECASE"/>
    <property type="match status" value="1"/>
</dbReference>
<evidence type="ECO:0000313" key="9">
    <source>
        <dbReference type="EMBL" id="VAX38021.1"/>
    </source>
</evidence>
<comment type="pathway">
    <text evidence="1">Pyrimidine metabolism; UMP biosynthesis via de novo pathway; UMP from orotate: step 2/2.</text>
</comment>
<keyword evidence="5" id="KW-0665">Pyrimidine biosynthesis</keyword>
<dbReference type="EMBL" id="UOGJ01000148">
    <property type="protein sequence ID" value="VAX38021.1"/>
    <property type="molecule type" value="Genomic_DNA"/>
</dbReference>
<sequence length="248" mass="26873">MNNIEKLIVALDVPTFEEARKLIDTLSPVVEVFKIGSQLFTACGPVAIRYVLSKGKKVFLDLKFHDIPNTVAHAVSAAVVLGEPGHEMMDEAQHKVVFSEKGLFMLTVHTVGGQEMMERSVEAATKQAETLGVRRPLIIGITVLTSEKCGDNIADIVLERANLAKKSGLDGVVASSQEASLIRQKFGKDFVIVTPGIRPQEAECGDQKRVTTPAEAISNGSDFLVVGRPIVKAEDPLSEAQKILEEIK</sequence>
<reference evidence="9" key="1">
    <citation type="submission" date="2018-06" db="EMBL/GenBank/DDBJ databases">
        <authorList>
            <person name="Zhirakovskaya E."/>
        </authorList>
    </citation>
    <scope>NUCLEOTIDE SEQUENCE</scope>
</reference>
<dbReference type="SMART" id="SM00934">
    <property type="entry name" value="OMPdecase"/>
    <property type="match status" value="1"/>
</dbReference>
<dbReference type="InterPro" id="IPR047596">
    <property type="entry name" value="OMPdecase_bac"/>
</dbReference>
<feature type="domain" description="Orotidine 5'-phosphate decarboxylase" evidence="8">
    <location>
        <begin position="6"/>
        <end position="243"/>
    </location>
</feature>
<evidence type="ECO:0000256" key="3">
    <source>
        <dbReference type="ARBA" id="ARBA00021923"/>
    </source>
</evidence>
<dbReference type="GO" id="GO:0004590">
    <property type="term" value="F:orotidine-5'-phosphate decarboxylase activity"/>
    <property type="evidence" value="ECO:0007669"/>
    <property type="project" value="UniProtKB-EC"/>
</dbReference>
<gene>
    <name evidence="9" type="ORF">MNBD_UNCLBAC01-724</name>
</gene>
<dbReference type="SUPFAM" id="SSF51366">
    <property type="entry name" value="Ribulose-phoshate binding barrel"/>
    <property type="match status" value="1"/>
</dbReference>
<dbReference type="GO" id="GO:0005829">
    <property type="term" value="C:cytosol"/>
    <property type="evidence" value="ECO:0007669"/>
    <property type="project" value="TreeGrafter"/>
</dbReference>
<dbReference type="Gene3D" id="3.20.20.70">
    <property type="entry name" value="Aldolase class I"/>
    <property type="match status" value="1"/>
</dbReference>
<evidence type="ECO:0000256" key="2">
    <source>
        <dbReference type="ARBA" id="ARBA00012321"/>
    </source>
</evidence>
<protein>
    <recommendedName>
        <fullName evidence="3">Orotidine 5'-phosphate decarboxylase</fullName>
        <ecNumber evidence="2">4.1.1.23</ecNumber>
    </recommendedName>
    <alternativeName>
        <fullName evidence="7">OMP decarboxylase</fullName>
    </alternativeName>
</protein>
<evidence type="ECO:0000256" key="4">
    <source>
        <dbReference type="ARBA" id="ARBA00022793"/>
    </source>
</evidence>
<dbReference type="UniPathway" id="UPA00070">
    <property type="reaction ID" value="UER00120"/>
</dbReference>